<dbReference type="InterPro" id="IPR032914">
    <property type="entry name" value="Vam6/VPS39/TRAP1"/>
</dbReference>
<name>A0ABP0UH65_9BRYO</name>
<dbReference type="EMBL" id="OZ019895">
    <property type="protein sequence ID" value="CAK9221186.1"/>
    <property type="molecule type" value="Genomic_DNA"/>
</dbReference>
<dbReference type="Pfam" id="PF10366">
    <property type="entry name" value="Vps39_1"/>
    <property type="match status" value="1"/>
</dbReference>
<reference evidence="3" key="1">
    <citation type="submission" date="2024-02" db="EMBL/GenBank/DDBJ databases">
        <authorList>
            <consortium name="ELIXIR-Norway"/>
            <consortium name="Elixir Norway"/>
        </authorList>
    </citation>
    <scope>NUCLEOTIDE SEQUENCE</scope>
</reference>
<evidence type="ECO:0000256" key="1">
    <source>
        <dbReference type="SAM" id="MobiDB-lite"/>
    </source>
</evidence>
<dbReference type="InterPro" id="IPR055358">
    <property type="entry name" value="CHCR"/>
</dbReference>
<dbReference type="Pfam" id="PF10367">
    <property type="entry name" value="zf-Vps39_C"/>
    <property type="match status" value="1"/>
</dbReference>
<dbReference type="InterPro" id="IPR001180">
    <property type="entry name" value="CNH_dom"/>
</dbReference>
<organism evidence="3 4">
    <name type="scientific">Sphagnum troendelagicum</name>
    <dbReference type="NCBI Taxonomy" id="128251"/>
    <lineage>
        <taxon>Eukaryota</taxon>
        <taxon>Viridiplantae</taxon>
        <taxon>Streptophyta</taxon>
        <taxon>Embryophyta</taxon>
        <taxon>Bryophyta</taxon>
        <taxon>Sphagnophytina</taxon>
        <taxon>Sphagnopsida</taxon>
        <taxon>Sphagnales</taxon>
        <taxon>Sphagnaceae</taxon>
        <taxon>Sphagnum</taxon>
    </lineage>
</organism>
<dbReference type="PANTHER" id="PTHR12894:SF43">
    <property type="entry name" value="VACUOLAR SORTING PROTEIN 3"/>
    <property type="match status" value="1"/>
</dbReference>
<dbReference type="Pfam" id="PF00637">
    <property type="entry name" value="Clathrin"/>
    <property type="match status" value="1"/>
</dbReference>
<dbReference type="Proteomes" id="UP001497512">
    <property type="component" value="Chromosome 3"/>
</dbReference>
<dbReference type="PANTHER" id="PTHR12894">
    <property type="entry name" value="CNH DOMAIN CONTAINING"/>
    <property type="match status" value="1"/>
</dbReference>
<feature type="domain" description="CNH" evidence="2">
    <location>
        <begin position="30"/>
        <end position="310"/>
    </location>
</feature>
<evidence type="ECO:0000259" key="2">
    <source>
        <dbReference type="PROSITE" id="PS50219"/>
    </source>
</evidence>
<evidence type="ECO:0000313" key="4">
    <source>
        <dbReference type="Proteomes" id="UP001497512"/>
    </source>
</evidence>
<proteinExistence type="predicted"/>
<dbReference type="InterPro" id="IPR019452">
    <property type="entry name" value="VPS39/TGF_beta_rcpt-assoc_1"/>
</dbReference>
<sequence>MGGEGIGRREREAVRVTVETSPLRGLPIPVCKIQCIAVAKREESGPSWLYLGTDNGHLLLYCLSSSPSPSSSSTGVSALCALPEVGRIALFFDGQILLLDMRTLGSLERLPATKGASALARGMFSSNAVASLGSMAVSPSKPLLESEEEEVVVDRAIVPAKPPSKIAFKVREMVCMEGIVTMTWLKNVIIAGTLQEYILFSLSSGQATVLFSLPQDLPWPPLLKLFPKDLEVLLVIDNVGILVNAEGQPTAGSLLFSVVPDAIGQTPPYVVVVKQGRVELHHRKTGGKVQSLDFTTTGNGRFLVADDDAGSFVVIANATKVWCLQQVPLDEQLRDLLKQRQISEAVRLAEESVADGGGDVAKERLAVVHAEAGFLLLFDLQFEEAVDHFLQSDVFQPSELFPFFPSFTSRWRNLLPRKRYWGLHPPPQSIQTVIESGLLAVQSGLLVLANAGNDLDLLARGPSSKSALADHFLLSAMRSFARYLSIARDKEMKPGVKEGVDTLLLKLYAQLENTEQLKLLTASPNSCVLEEVETTLKAAAQLHPLALLYESKGLYTSALEVWRTLALNDFRGFSSLQTSRTGLSMKGVEPQQMVAEEAARLLEASSDSSLVLQHVGWILRLDQGLALRVLTSSKRSQPLPSGDVLTFLDDDGGLVRQRYLQWLVQEQGSEDTLYHTELAISLAKAALDTRLTCSSGEAHEKGTKLQTSDAPNEIAHGDEGSSFRKEHDKKITQKHQLPPADAMGVLPRAASMNHGVIREMLQTFLAASDKYDAEAVLASIQESELWREHVILYKKLGDEMAALRTLALKLEDSEAAEHYCAELGRPEVYMQLLDMYLKPGEGREPMHGAAVRLLHCHGASLDPLQVLEALSADMPLPLASQTIARMMRARVHRHRQGQIVKNLERHQNLEARVSRVEERSRHVCITNETACANCRARIGTKLFALYPNDCIVCYKCSRLFGEQICPVTGQDFEKDPISRPPLYLTRSNSTLT</sequence>
<gene>
    <name evidence="3" type="ORF">CSSPTR1EN2_LOCUS15830</name>
</gene>
<dbReference type="PROSITE" id="PS50219">
    <property type="entry name" value="CNH"/>
    <property type="match status" value="1"/>
</dbReference>
<dbReference type="Pfam" id="PF00780">
    <property type="entry name" value="CNH"/>
    <property type="match status" value="1"/>
</dbReference>
<evidence type="ECO:0000313" key="3">
    <source>
        <dbReference type="EMBL" id="CAK9221186.1"/>
    </source>
</evidence>
<protein>
    <recommendedName>
        <fullName evidence="2">CNH domain-containing protein</fullName>
    </recommendedName>
</protein>
<dbReference type="InterPro" id="IPR019453">
    <property type="entry name" value="VPS39/TGFA1_Znf"/>
</dbReference>
<feature type="region of interest" description="Disordered" evidence="1">
    <location>
        <begin position="696"/>
        <end position="725"/>
    </location>
</feature>
<accession>A0ABP0UH65</accession>
<keyword evidence="4" id="KW-1185">Reference proteome</keyword>
<feature type="compositionally biased region" description="Basic and acidic residues" evidence="1">
    <location>
        <begin position="715"/>
        <end position="725"/>
    </location>
</feature>